<evidence type="ECO:0000313" key="2">
    <source>
        <dbReference type="Proteomes" id="UP000604273"/>
    </source>
</evidence>
<dbReference type="AlphaFoldDB" id="A0A8H4WNI8"/>
<sequence>MGQAISAARSAIKEADEAANVKAKQDLDVLAKALDSQLNEFEAKIDAKFLNPASTEKIEIPGNRALRKVRYSEVKVKDAPSKDISGAVNEFFSIGNSGVDTKSAVLGGFKKIVEGALNAFMGNTEVGQHREEKYFIYMQHNAIVRLDVMLWRWNFAGKGFSDRCESAYGYIICTSIVDVAALKTSEFVFLISEYAGDDESEVVKYTAQMEKMYDAARRMKLSQARNERRGLVDEGPTERID</sequence>
<accession>A0A8H4WNI8</accession>
<dbReference type="EMBL" id="JABFAI010000453">
    <property type="protein sequence ID" value="KAF4944206.1"/>
    <property type="molecule type" value="Genomic_DNA"/>
</dbReference>
<organism evidence="1 2">
    <name type="scientific">Fusarium gaditjirri</name>
    <dbReference type="NCBI Taxonomy" id="282569"/>
    <lineage>
        <taxon>Eukaryota</taxon>
        <taxon>Fungi</taxon>
        <taxon>Dikarya</taxon>
        <taxon>Ascomycota</taxon>
        <taxon>Pezizomycotina</taxon>
        <taxon>Sordariomycetes</taxon>
        <taxon>Hypocreomycetidae</taxon>
        <taxon>Hypocreales</taxon>
        <taxon>Nectriaceae</taxon>
        <taxon>Fusarium</taxon>
        <taxon>Fusarium nisikadoi species complex</taxon>
    </lineage>
</organism>
<proteinExistence type="predicted"/>
<keyword evidence="2" id="KW-1185">Reference proteome</keyword>
<reference evidence="1" key="2">
    <citation type="submission" date="2020-05" db="EMBL/GenBank/DDBJ databases">
        <authorList>
            <person name="Kim H.-S."/>
            <person name="Proctor R.H."/>
            <person name="Brown D.W."/>
        </authorList>
    </citation>
    <scope>NUCLEOTIDE SEQUENCE</scope>
    <source>
        <strain evidence="1">NRRL 45417</strain>
    </source>
</reference>
<evidence type="ECO:0000313" key="1">
    <source>
        <dbReference type="EMBL" id="KAF4944206.1"/>
    </source>
</evidence>
<name>A0A8H4WNI8_9HYPO</name>
<dbReference type="Proteomes" id="UP000604273">
    <property type="component" value="Unassembled WGS sequence"/>
</dbReference>
<gene>
    <name evidence="1" type="ORF">FGADI_12860</name>
</gene>
<dbReference type="OrthoDB" id="5962590at2759"/>
<comment type="caution">
    <text evidence="1">The sequence shown here is derived from an EMBL/GenBank/DDBJ whole genome shotgun (WGS) entry which is preliminary data.</text>
</comment>
<reference evidence="1" key="1">
    <citation type="journal article" date="2020" name="BMC Genomics">
        <title>Correction to: Identification and distribution of gene clusters required for synthesis of sphingolipid metabolism inhibitors in diverse species of the filamentous fungus Fusarium.</title>
        <authorList>
            <person name="Kim H.S."/>
            <person name="Lohmar J.M."/>
            <person name="Busman M."/>
            <person name="Brown D.W."/>
            <person name="Naumann T.A."/>
            <person name="Divon H.H."/>
            <person name="Lysoe E."/>
            <person name="Uhlig S."/>
            <person name="Proctor R.H."/>
        </authorList>
    </citation>
    <scope>NUCLEOTIDE SEQUENCE</scope>
    <source>
        <strain evidence="1">NRRL 45417</strain>
    </source>
</reference>
<protein>
    <submittedName>
        <fullName evidence="1">Uncharacterized protein</fullName>
    </submittedName>
</protein>